<keyword evidence="2" id="KW-0378">Hydrolase</keyword>
<dbReference type="RefSeq" id="WP_269332138.1">
    <property type="nucleotide sequence ID" value="NZ_JAMZFT010000002.1"/>
</dbReference>
<feature type="compositionally biased region" description="Basic residues" evidence="5">
    <location>
        <begin position="863"/>
        <end position="880"/>
    </location>
</feature>
<feature type="domain" description="Helicase ATP-binding" evidence="6">
    <location>
        <begin position="7"/>
        <end position="155"/>
    </location>
</feature>
<evidence type="ECO:0000256" key="5">
    <source>
        <dbReference type="SAM" id="MobiDB-lite"/>
    </source>
</evidence>
<dbReference type="InterPro" id="IPR027417">
    <property type="entry name" value="P-loop_NTPase"/>
</dbReference>
<dbReference type="GO" id="GO:0016787">
    <property type="term" value="F:hydrolase activity"/>
    <property type="evidence" value="ECO:0007669"/>
    <property type="project" value="UniProtKB-KW"/>
</dbReference>
<accession>A0A9J6PC94</accession>
<dbReference type="PANTHER" id="PTHR12131:SF1">
    <property type="entry name" value="ATP-DEPENDENT RNA HELICASE SUPV3L1, MITOCHONDRIAL-RELATED"/>
    <property type="match status" value="1"/>
</dbReference>
<evidence type="ECO:0000256" key="3">
    <source>
        <dbReference type="ARBA" id="ARBA00022806"/>
    </source>
</evidence>
<name>A0A9J6PC94_9PROT</name>
<dbReference type="SMART" id="SM00490">
    <property type="entry name" value="HELICc"/>
    <property type="match status" value="1"/>
</dbReference>
<feature type="region of interest" description="Disordered" evidence="5">
    <location>
        <begin position="802"/>
        <end position="923"/>
    </location>
</feature>
<evidence type="ECO:0000256" key="1">
    <source>
        <dbReference type="ARBA" id="ARBA00022741"/>
    </source>
</evidence>
<dbReference type="AlphaFoldDB" id="A0A9J6PC94"/>
<feature type="domain" description="Helicase C-terminal" evidence="7">
    <location>
        <begin position="162"/>
        <end position="327"/>
    </location>
</feature>
<dbReference type="Gene3D" id="3.40.50.300">
    <property type="entry name" value="P-loop containing nucleotide triphosphate hydrolases"/>
    <property type="match status" value="2"/>
</dbReference>
<gene>
    <name evidence="8" type="ORF">NJQ99_07110</name>
</gene>
<keyword evidence="1" id="KW-0547">Nucleotide-binding</keyword>
<proteinExistence type="predicted"/>
<dbReference type="SUPFAM" id="SSF52540">
    <property type="entry name" value="P-loop containing nucleoside triphosphate hydrolases"/>
    <property type="match status" value="2"/>
</dbReference>
<dbReference type="InterPro" id="IPR055206">
    <property type="entry name" value="DEXQc_SUV3"/>
</dbReference>
<dbReference type="Pfam" id="PF00271">
    <property type="entry name" value="Helicase_C"/>
    <property type="match status" value="1"/>
</dbReference>
<comment type="caution">
    <text evidence="8">The sequence shown here is derived from an EMBL/GenBank/DDBJ whole genome shotgun (WGS) entry which is preliminary data.</text>
</comment>
<protein>
    <submittedName>
        <fullName evidence="8">Disulfide oxidoreductase</fullName>
    </submittedName>
</protein>
<dbReference type="PANTHER" id="PTHR12131">
    <property type="entry name" value="ATP-DEPENDENT RNA AND DNA HELICASE"/>
    <property type="match status" value="1"/>
</dbReference>
<dbReference type="GO" id="GO:0004386">
    <property type="term" value="F:helicase activity"/>
    <property type="evidence" value="ECO:0007669"/>
    <property type="project" value="UniProtKB-KW"/>
</dbReference>
<dbReference type="Pfam" id="PF22527">
    <property type="entry name" value="DEXQc_Suv3"/>
    <property type="match status" value="1"/>
</dbReference>
<feature type="compositionally biased region" description="Gly residues" evidence="5">
    <location>
        <begin position="835"/>
        <end position="849"/>
    </location>
</feature>
<evidence type="ECO:0000313" key="8">
    <source>
        <dbReference type="EMBL" id="MCP1336169.1"/>
    </source>
</evidence>
<reference evidence="8" key="1">
    <citation type="submission" date="2022-06" db="EMBL/GenBank/DDBJ databases">
        <title>Isolation and Genomics of Futiania mangrovii gen. nov., sp. nov., a Rare and Metabolically-versatile member in the Class Alphaproteobacteria.</title>
        <authorList>
            <person name="Liu L."/>
            <person name="Huang W.-C."/>
            <person name="Pan J."/>
            <person name="Li J."/>
            <person name="Huang Y."/>
            <person name="Du H."/>
            <person name="Liu Y."/>
            <person name="Li M."/>
        </authorList>
    </citation>
    <scope>NUCLEOTIDE SEQUENCE</scope>
    <source>
        <strain evidence="8">FT118</strain>
    </source>
</reference>
<evidence type="ECO:0000259" key="6">
    <source>
        <dbReference type="PROSITE" id="PS51192"/>
    </source>
</evidence>
<organism evidence="8 9">
    <name type="scientific">Futiania mangrovi</name>
    <dbReference type="NCBI Taxonomy" id="2959716"/>
    <lineage>
        <taxon>Bacteria</taxon>
        <taxon>Pseudomonadati</taxon>
        <taxon>Pseudomonadota</taxon>
        <taxon>Alphaproteobacteria</taxon>
        <taxon>Futianiales</taxon>
        <taxon>Futianiaceae</taxon>
        <taxon>Futiania</taxon>
    </lineage>
</organism>
<feature type="compositionally biased region" description="Basic residues" evidence="5">
    <location>
        <begin position="812"/>
        <end position="823"/>
    </location>
</feature>
<dbReference type="PROSITE" id="PS51194">
    <property type="entry name" value="HELICASE_CTER"/>
    <property type="match status" value="1"/>
</dbReference>
<sequence>MSRIQPSTSPLPGRVTAVLGPTNTGKTHFALERMMAHRSGMIGLPLRLLAREVYDKVVRVKGPAAVALVTGEEKIVPAHPSYWVCTVESMPLGLPVEFLAVDEVQLATDAERGHVFTDRILRARGSAETMLMGSETMRPVLRALLPEAQFVSRPRFSELAYAGGKKLSRLPRRSAIVAFSANEVYAIAELIRRQRGGAAVVMGALSPRTRNAQVALYESGEVDFLVATDAIGMGLNMDVSHVAFAATEKFDGRTTRPLAAPEMAQIAGRAGRHMSDGTFGVTGSAGEPDPEIVAQIEDHRFDPVRVLQWRNSHLAPASLDALVASLEVPSGHPMLARGREAGDLLVLKQLARDPEVRRLAGGPAAVLKLWDVAQVPDFRKTLSGDHVGLLKRVHAHLMSDRGTLPEDWVAGHVARLDRTEGDIDTLAARIAHTRVWTYISNRPNWLDDPRHWQGRTREIEDRLSDALHERLTHRFIDRRTSVLMRRLRQREELMASVSDQGEVHVEGEYVGRLDGFVFTADPKAGGAEGKALRAAAASALGPALAARVDALCAAEDKALDFTEQAGVTWDGRLIARLKATGDMLSPAVEPFVDEHMPADAREKLVRHLDDWMRRQARGLLGPLFDLREASDLDGLTRGLAFQLVESLGLLDRAEVGETVKQLSQEDRGKLRARGVRFAEYSIYVPALLKPAPTRLKLYLWALDKGLGEVPPAPPPGLVTVPVDPEMPEGYYGVAGFRVCGPLAARIDMTERLADALRPLTKRGPENPEGSFEANADLMSLVGRSGEEFAAILRSLGYQAQTVADDMGQSKTLWRRKGPGRPRGRRPEGQAAAEGQGQGQGQGQRQGQGEGHAPRPPRGGKGPQKGRPRGKPHGHKPHGHKPGGQTGSAQQAGAGRPRREEKPIDPDSPFAALADLKAALTRRS</sequence>
<dbReference type="InterPro" id="IPR001650">
    <property type="entry name" value="Helicase_C-like"/>
</dbReference>
<evidence type="ECO:0000256" key="2">
    <source>
        <dbReference type="ARBA" id="ARBA00022801"/>
    </source>
</evidence>
<evidence type="ECO:0000313" key="9">
    <source>
        <dbReference type="Proteomes" id="UP001055804"/>
    </source>
</evidence>
<dbReference type="InterPro" id="IPR014001">
    <property type="entry name" value="Helicase_ATP-bd"/>
</dbReference>
<dbReference type="Proteomes" id="UP001055804">
    <property type="component" value="Unassembled WGS sequence"/>
</dbReference>
<dbReference type="InterPro" id="IPR050699">
    <property type="entry name" value="RNA-DNA_Helicase"/>
</dbReference>
<keyword evidence="3" id="KW-0347">Helicase</keyword>
<evidence type="ECO:0000256" key="4">
    <source>
        <dbReference type="ARBA" id="ARBA00022840"/>
    </source>
</evidence>
<dbReference type="PROSITE" id="PS51192">
    <property type="entry name" value="HELICASE_ATP_BIND_1"/>
    <property type="match status" value="1"/>
</dbReference>
<dbReference type="GO" id="GO:0005524">
    <property type="term" value="F:ATP binding"/>
    <property type="evidence" value="ECO:0007669"/>
    <property type="project" value="UniProtKB-KW"/>
</dbReference>
<dbReference type="EMBL" id="JAMZFT010000002">
    <property type="protein sequence ID" value="MCP1336169.1"/>
    <property type="molecule type" value="Genomic_DNA"/>
</dbReference>
<evidence type="ECO:0000259" key="7">
    <source>
        <dbReference type="PROSITE" id="PS51194"/>
    </source>
</evidence>
<keyword evidence="4" id="KW-0067">ATP-binding</keyword>
<keyword evidence="9" id="KW-1185">Reference proteome</keyword>